<evidence type="ECO:0000313" key="2">
    <source>
        <dbReference type="EMBL" id="KAK4203104.1"/>
    </source>
</evidence>
<evidence type="ECO:0008006" key="4">
    <source>
        <dbReference type="Google" id="ProtNLM"/>
    </source>
</evidence>
<dbReference type="AlphaFoldDB" id="A0AAN6XM05"/>
<keyword evidence="3" id="KW-1185">Reference proteome</keyword>
<gene>
    <name evidence="2" type="ORF">QBC40DRAFT_275433</name>
</gene>
<keyword evidence="1" id="KW-0732">Signal</keyword>
<comment type="caution">
    <text evidence="2">The sequence shown here is derived from an EMBL/GenBank/DDBJ whole genome shotgun (WGS) entry which is preliminary data.</text>
</comment>
<evidence type="ECO:0000256" key="1">
    <source>
        <dbReference type="SAM" id="SignalP"/>
    </source>
</evidence>
<dbReference type="Proteomes" id="UP001303160">
    <property type="component" value="Unassembled WGS sequence"/>
</dbReference>
<dbReference type="EMBL" id="MU863892">
    <property type="protein sequence ID" value="KAK4203104.1"/>
    <property type="molecule type" value="Genomic_DNA"/>
</dbReference>
<organism evidence="2 3">
    <name type="scientific">Triangularia verruculosa</name>
    <dbReference type="NCBI Taxonomy" id="2587418"/>
    <lineage>
        <taxon>Eukaryota</taxon>
        <taxon>Fungi</taxon>
        <taxon>Dikarya</taxon>
        <taxon>Ascomycota</taxon>
        <taxon>Pezizomycotina</taxon>
        <taxon>Sordariomycetes</taxon>
        <taxon>Sordariomycetidae</taxon>
        <taxon>Sordariales</taxon>
        <taxon>Podosporaceae</taxon>
        <taxon>Triangularia</taxon>
    </lineage>
</organism>
<protein>
    <recommendedName>
        <fullName evidence="4">Secreted protein</fullName>
    </recommendedName>
</protein>
<feature type="chain" id="PRO_5042898137" description="Secreted protein" evidence="1">
    <location>
        <begin position="23"/>
        <end position="87"/>
    </location>
</feature>
<proteinExistence type="predicted"/>
<sequence length="87" mass="9310">MLILLLILVLMLVWALILNSEADDCHALPSTTLPGGLDTFAQWVQRFFLLSFSALLMVGESVRTASLCCPSITDGSASTKIPETAVA</sequence>
<evidence type="ECO:0000313" key="3">
    <source>
        <dbReference type="Proteomes" id="UP001303160"/>
    </source>
</evidence>
<feature type="signal peptide" evidence="1">
    <location>
        <begin position="1"/>
        <end position="22"/>
    </location>
</feature>
<reference evidence="2" key="1">
    <citation type="journal article" date="2023" name="Mol. Phylogenet. Evol.">
        <title>Genome-scale phylogeny and comparative genomics of the fungal order Sordariales.</title>
        <authorList>
            <person name="Hensen N."/>
            <person name="Bonometti L."/>
            <person name="Westerberg I."/>
            <person name="Brannstrom I.O."/>
            <person name="Guillou S."/>
            <person name="Cros-Aarteil S."/>
            <person name="Calhoun S."/>
            <person name="Haridas S."/>
            <person name="Kuo A."/>
            <person name="Mondo S."/>
            <person name="Pangilinan J."/>
            <person name="Riley R."/>
            <person name="LaButti K."/>
            <person name="Andreopoulos B."/>
            <person name="Lipzen A."/>
            <person name="Chen C."/>
            <person name="Yan M."/>
            <person name="Daum C."/>
            <person name="Ng V."/>
            <person name="Clum A."/>
            <person name="Steindorff A."/>
            <person name="Ohm R.A."/>
            <person name="Martin F."/>
            <person name="Silar P."/>
            <person name="Natvig D.O."/>
            <person name="Lalanne C."/>
            <person name="Gautier V."/>
            <person name="Ament-Velasquez S.L."/>
            <person name="Kruys A."/>
            <person name="Hutchinson M.I."/>
            <person name="Powell A.J."/>
            <person name="Barry K."/>
            <person name="Miller A.N."/>
            <person name="Grigoriev I.V."/>
            <person name="Debuchy R."/>
            <person name="Gladieux P."/>
            <person name="Hiltunen Thoren M."/>
            <person name="Johannesson H."/>
        </authorList>
    </citation>
    <scope>NUCLEOTIDE SEQUENCE</scope>
    <source>
        <strain evidence="2">CBS 315.58</strain>
    </source>
</reference>
<name>A0AAN6XM05_9PEZI</name>
<accession>A0AAN6XM05</accession>
<reference evidence="2" key="2">
    <citation type="submission" date="2023-05" db="EMBL/GenBank/DDBJ databases">
        <authorList>
            <consortium name="Lawrence Berkeley National Laboratory"/>
            <person name="Steindorff A."/>
            <person name="Hensen N."/>
            <person name="Bonometti L."/>
            <person name="Westerberg I."/>
            <person name="Brannstrom I.O."/>
            <person name="Guillou S."/>
            <person name="Cros-Aarteil S."/>
            <person name="Calhoun S."/>
            <person name="Haridas S."/>
            <person name="Kuo A."/>
            <person name="Mondo S."/>
            <person name="Pangilinan J."/>
            <person name="Riley R."/>
            <person name="Labutti K."/>
            <person name="Andreopoulos B."/>
            <person name="Lipzen A."/>
            <person name="Chen C."/>
            <person name="Yanf M."/>
            <person name="Daum C."/>
            <person name="Ng V."/>
            <person name="Clum A."/>
            <person name="Ohm R."/>
            <person name="Martin F."/>
            <person name="Silar P."/>
            <person name="Natvig D."/>
            <person name="Lalanne C."/>
            <person name="Gautier V."/>
            <person name="Ament-Velasquez S.L."/>
            <person name="Kruys A."/>
            <person name="Hutchinson M.I."/>
            <person name="Powell A.J."/>
            <person name="Barry K."/>
            <person name="Miller A.N."/>
            <person name="Grigoriev I.V."/>
            <person name="Debuchy R."/>
            <person name="Gladieux P."/>
            <person name="Thoren M.H."/>
            <person name="Johannesson H."/>
        </authorList>
    </citation>
    <scope>NUCLEOTIDE SEQUENCE</scope>
    <source>
        <strain evidence="2">CBS 315.58</strain>
    </source>
</reference>